<keyword evidence="5" id="KW-0378">Hydrolase</keyword>
<name>A0A846WKJ7_9ACTN</name>
<dbReference type="PANTHER" id="PTHR37981:SF1">
    <property type="entry name" value="SGNH HYDROLASE-TYPE ESTERASE DOMAIN-CONTAINING PROTEIN"/>
    <property type="match status" value="1"/>
</dbReference>
<reference evidence="5 6" key="1">
    <citation type="submission" date="2020-04" db="EMBL/GenBank/DDBJ databases">
        <title>MicrobeNet Type strains.</title>
        <authorList>
            <person name="Nicholson A.C."/>
        </authorList>
    </citation>
    <scope>NUCLEOTIDE SEQUENCE [LARGE SCALE GENOMIC DNA]</scope>
    <source>
        <strain evidence="5 6">ATCC BAA-14</strain>
    </source>
</reference>
<proteinExistence type="predicted"/>
<evidence type="ECO:0000256" key="1">
    <source>
        <dbReference type="PIRSR" id="PIRSR637460-1"/>
    </source>
</evidence>
<dbReference type="Proteomes" id="UP000563898">
    <property type="component" value="Unassembled WGS sequence"/>
</dbReference>
<feature type="signal peptide" evidence="3">
    <location>
        <begin position="1"/>
        <end position="31"/>
    </location>
</feature>
<organism evidence="5 6">
    <name type="scientific">Gordonia polyisoprenivorans</name>
    <dbReference type="NCBI Taxonomy" id="84595"/>
    <lineage>
        <taxon>Bacteria</taxon>
        <taxon>Bacillati</taxon>
        <taxon>Actinomycetota</taxon>
        <taxon>Actinomycetes</taxon>
        <taxon>Mycobacteriales</taxon>
        <taxon>Gordoniaceae</taxon>
        <taxon>Gordonia</taxon>
    </lineage>
</organism>
<dbReference type="InterPro" id="IPR037460">
    <property type="entry name" value="SEST-like"/>
</dbReference>
<feature type="chain" id="PRO_5032678703" evidence="3">
    <location>
        <begin position="32"/>
        <end position="299"/>
    </location>
</feature>
<feature type="disulfide bond" evidence="2">
    <location>
        <begin position="70"/>
        <end position="94"/>
    </location>
</feature>
<feature type="active site" evidence="1">
    <location>
        <position position="278"/>
    </location>
</feature>
<evidence type="ECO:0000259" key="4">
    <source>
        <dbReference type="Pfam" id="PF13472"/>
    </source>
</evidence>
<evidence type="ECO:0000313" key="5">
    <source>
        <dbReference type="EMBL" id="NKY01350.1"/>
    </source>
</evidence>
<evidence type="ECO:0000313" key="6">
    <source>
        <dbReference type="Proteomes" id="UP000563898"/>
    </source>
</evidence>
<dbReference type="Gene3D" id="3.40.50.1110">
    <property type="entry name" value="SGNH hydrolase"/>
    <property type="match status" value="1"/>
</dbReference>
<dbReference type="GO" id="GO:0019433">
    <property type="term" value="P:triglyceride catabolic process"/>
    <property type="evidence" value="ECO:0007669"/>
    <property type="project" value="TreeGrafter"/>
</dbReference>
<dbReference type="InterPro" id="IPR036514">
    <property type="entry name" value="SGNH_hydro_sf"/>
</dbReference>
<feature type="disulfide bond" evidence="2">
    <location>
        <begin position="143"/>
        <end position="157"/>
    </location>
</feature>
<protein>
    <submittedName>
        <fullName evidence="5">SGNH/GDSL hydrolase family protein</fullName>
    </submittedName>
</protein>
<dbReference type="RefSeq" id="WP_006372306.1">
    <property type="nucleotide sequence ID" value="NZ_JAAXPC010000003.1"/>
</dbReference>
<dbReference type="CDD" id="cd01823">
    <property type="entry name" value="SEST_like"/>
    <property type="match status" value="1"/>
</dbReference>
<dbReference type="PANTHER" id="PTHR37981">
    <property type="entry name" value="LIPASE 2"/>
    <property type="match status" value="1"/>
</dbReference>
<dbReference type="SUPFAM" id="SSF52266">
    <property type="entry name" value="SGNH hydrolase"/>
    <property type="match status" value="1"/>
</dbReference>
<dbReference type="InterPro" id="IPR013830">
    <property type="entry name" value="SGNH_hydro"/>
</dbReference>
<feature type="active site" description="Nucleophile" evidence="1">
    <location>
        <position position="52"/>
    </location>
</feature>
<keyword evidence="3" id="KW-0732">Signal</keyword>
<feature type="domain" description="SGNH hydrolase-type esterase" evidence="4">
    <location>
        <begin position="49"/>
        <end position="285"/>
    </location>
</feature>
<sequence>MNLHARARRVGGLIASAVVAAALMGAGPALATPGPTSAPTTSALTYVNLGDSYSAGSGVVPTAPGTLEQCAQSADNYSHLIAQRFGYHLTDVSCGGATTDDFFGVQYPGLHPQLDALGPGTDLVTFMIGGNDGMVFAGTVGKCLAAAATTLGRGSPCKDTYGDTIANEIRTQTFPKLVNAMRAIRSKAPHARIAVISYPWIMPATYEPCPAFPVAAGDVAYTYDIQATLNDAIRRSATETGVTFVDATTPSVGHDSCKPVGTRWIEPILTTQQIVPVHPNALGERELASIATAALGLGR</sequence>
<dbReference type="Pfam" id="PF13472">
    <property type="entry name" value="Lipase_GDSL_2"/>
    <property type="match status" value="1"/>
</dbReference>
<evidence type="ECO:0000256" key="2">
    <source>
        <dbReference type="PIRSR" id="PIRSR637460-2"/>
    </source>
</evidence>
<keyword evidence="2" id="KW-1015">Disulfide bond</keyword>
<evidence type="ECO:0000256" key="3">
    <source>
        <dbReference type="SAM" id="SignalP"/>
    </source>
</evidence>
<comment type="caution">
    <text evidence="5">The sequence shown here is derived from an EMBL/GenBank/DDBJ whole genome shotgun (WGS) entry which is preliminary data.</text>
</comment>
<dbReference type="GO" id="GO:0004806">
    <property type="term" value="F:triacylglycerol lipase activity"/>
    <property type="evidence" value="ECO:0007669"/>
    <property type="project" value="TreeGrafter"/>
</dbReference>
<dbReference type="AlphaFoldDB" id="A0A846WKJ7"/>
<gene>
    <name evidence="5" type="ORF">HGA05_07170</name>
</gene>
<accession>A0A846WKJ7</accession>
<dbReference type="EMBL" id="JAAXPC010000003">
    <property type="protein sequence ID" value="NKY01350.1"/>
    <property type="molecule type" value="Genomic_DNA"/>
</dbReference>